<dbReference type="RefSeq" id="WP_283245367.1">
    <property type="nucleotide sequence ID" value="NZ_JACRSU010000001.1"/>
</dbReference>
<organism evidence="1 2">
    <name type="scientific">Congzhengia minquanensis</name>
    <dbReference type="NCBI Taxonomy" id="2763657"/>
    <lineage>
        <taxon>Bacteria</taxon>
        <taxon>Bacillati</taxon>
        <taxon>Bacillota</taxon>
        <taxon>Clostridia</taxon>
        <taxon>Eubacteriales</taxon>
        <taxon>Oscillospiraceae</taxon>
        <taxon>Congzhengia</taxon>
    </lineage>
</organism>
<dbReference type="InterPro" id="IPR051805">
    <property type="entry name" value="Dehydratase_Activator_Redct"/>
</dbReference>
<dbReference type="PANTHER" id="PTHR32329:SF4">
    <property type="entry name" value="ACTIVATOR OF 2-HYDROXYACYL-COA DEHYDRATASE"/>
    <property type="match status" value="1"/>
</dbReference>
<evidence type="ECO:0000313" key="2">
    <source>
        <dbReference type="Proteomes" id="UP000611762"/>
    </source>
</evidence>
<sequence length="441" mass="49192">MKHEKTVQTGAPVFTEEMKHTHTILIPDMLPLHFSFIEQILRQDGYKTHILKNEGPAVVEAGLKYVHNDMCYPAIIVIGQMMQALESGDFDPEKTALMITQTGGGCRASNYIHLLRKALDKAGFHKVPVISLNVSGLSPSPGFKITVPFLLKAMTAVIVGDFLMMIKNQCEPYEVHSGDTEKVIQKWQAFFLKKWETGSLTTFGYLKKYFPQILDDFAAVEKREERRPRVGIVGEIYVKYSPIGNNHLEDFLVSEGAEVVVPGLLDFCLYCVYNGVVDQKLYGGKAVKAKISKIAYHYLTKRQNSMYKIVKDHGVFRAPLGFSEKKDITEQYIGQGVKMGEGWLLTSEMAELVTEGVKNIVCTQPFGCLPNHIVAKGMQNKIKAIHPDANIVAVDYDPGASQVNQQNRIKLMLANAKMDDVEQTEEKEITVPATGGISAEM</sequence>
<dbReference type="AlphaFoldDB" id="A0A926HYL9"/>
<protein>
    <submittedName>
        <fullName evidence="1">2-hydroxyacyl-CoA dehydratase</fullName>
    </submittedName>
</protein>
<gene>
    <name evidence="1" type="ORF">H8698_04725</name>
</gene>
<proteinExistence type="predicted"/>
<accession>A0A926HYL9</accession>
<keyword evidence="2" id="KW-1185">Reference proteome</keyword>
<dbReference type="EMBL" id="JACRSU010000001">
    <property type="protein sequence ID" value="MBC8540275.1"/>
    <property type="molecule type" value="Genomic_DNA"/>
</dbReference>
<evidence type="ECO:0000313" key="1">
    <source>
        <dbReference type="EMBL" id="MBC8540275.1"/>
    </source>
</evidence>
<reference evidence="1" key="1">
    <citation type="submission" date="2020-08" db="EMBL/GenBank/DDBJ databases">
        <title>Genome public.</title>
        <authorList>
            <person name="Liu C."/>
            <person name="Sun Q."/>
        </authorList>
    </citation>
    <scope>NUCLEOTIDE SEQUENCE</scope>
    <source>
        <strain evidence="1">H8</strain>
    </source>
</reference>
<comment type="caution">
    <text evidence="1">The sequence shown here is derived from an EMBL/GenBank/DDBJ whole genome shotgun (WGS) entry which is preliminary data.</text>
</comment>
<dbReference type="Proteomes" id="UP000611762">
    <property type="component" value="Unassembled WGS sequence"/>
</dbReference>
<name>A0A926HYL9_9FIRM</name>
<dbReference type="PANTHER" id="PTHR32329">
    <property type="entry name" value="BIFUNCTIONAL PROTEIN [INCLUDES 2-HYDROXYACYL-COA DEHYDRATASE (N-TER) AND ITS ACTIVATOR DOMAIN (C_TERM)-RELATED"/>
    <property type="match status" value="1"/>
</dbReference>